<comment type="caution">
    <text evidence="1">The sequence shown here is derived from an EMBL/GenBank/DDBJ whole genome shotgun (WGS) entry which is preliminary data.</text>
</comment>
<gene>
    <name evidence="1" type="ORF">FHR87_003736</name>
</gene>
<dbReference type="Proteomes" id="UP000549250">
    <property type="component" value="Unassembled WGS sequence"/>
</dbReference>
<sequence>MHWRWQAFAWGVARAQNPIHDGVGLPSACMLETLFAAAGLDITPGLESRVSSPEAIWATARYWYDYYDKNKREAPKGRFFTPHDYDIKDGK</sequence>
<organism evidence="1 2">
    <name type="scientific">Azomonas macrocytogenes</name>
    <name type="common">Azotobacter macrocytogenes</name>
    <dbReference type="NCBI Taxonomy" id="69962"/>
    <lineage>
        <taxon>Bacteria</taxon>
        <taxon>Pseudomonadati</taxon>
        <taxon>Pseudomonadota</taxon>
        <taxon>Gammaproteobacteria</taxon>
        <taxon>Pseudomonadales</taxon>
        <taxon>Pseudomonadaceae</taxon>
        <taxon>Azomonas</taxon>
    </lineage>
</organism>
<reference evidence="1 2" key="1">
    <citation type="submission" date="2020-08" db="EMBL/GenBank/DDBJ databases">
        <title>Genomic Encyclopedia of Type Strains, Phase III (KMG-III): the genomes of soil and plant-associated and newly described type strains.</title>
        <authorList>
            <person name="Whitman W."/>
        </authorList>
    </citation>
    <scope>NUCLEOTIDE SEQUENCE [LARGE SCALE GENOMIC DNA]</scope>
    <source>
        <strain evidence="1 2">CECT 4462</strain>
    </source>
</reference>
<dbReference type="RefSeq" id="WP_183168150.1">
    <property type="nucleotide sequence ID" value="NZ_JACHXI010000032.1"/>
</dbReference>
<keyword evidence="2" id="KW-1185">Reference proteome</keyword>
<evidence type="ECO:0000313" key="2">
    <source>
        <dbReference type="Proteomes" id="UP000549250"/>
    </source>
</evidence>
<dbReference type="EMBL" id="JACHXI010000032">
    <property type="protein sequence ID" value="MBB3105300.1"/>
    <property type="molecule type" value="Genomic_DNA"/>
</dbReference>
<name>A0A839T8V5_AZOMA</name>
<protein>
    <submittedName>
        <fullName evidence="1">Uncharacterized protein</fullName>
    </submittedName>
</protein>
<proteinExistence type="predicted"/>
<dbReference type="AlphaFoldDB" id="A0A839T8V5"/>
<accession>A0A839T8V5</accession>
<evidence type="ECO:0000313" key="1">
    <source>
        <dbReference type="EMBL" id="MBB3105300.1"/>
    </source>
</evidence>